<gene>
    <name evidence="2" type="ORF">ERS852523_04351</name>
</gene>
<dbReference type="RefSeq" id="WP_055154133.1">
    <property type="nucleotide sequence ID" value="NZ_CZAW01000105.1"/>
</dbReference>
<accession>A0A174UB60</accession>
<protein>
    <recommendedName>
        <fullName evidence="1">Thoeris protein ThsB TIR-like domain-containing protein</fullName>
    </recommendedName>
</protein>
<sequence>MNRTGTYVAFDGQGSTDPTESDIHYFNLLKAWNKSGSIDFRFTNSHEKTYQVRDSSSKATLFNRLETRLSVSKNFLLIISDKTNYDRGILNWEIEKAVDYYELPVIIAYPGYSKISAPSELNSMWTKSLEERIKNERAHCIHIPFKKEPIFDAINQFSVVNSKYPKGGALGYYSEEAYKSWGIV</sequence>
<reference evidence="2 3" key="1">
    <citation type="submission" date="2015-09" db="EMBL/GenBank/DDBJ databases">
        <authorList>
            <consortium name="Pathogen Informatics"/>
        </authorList>
    </citation>
    <scope>NUCLEOTIDE SEQUENCE [LARGE SCALE GENOMIC DNA]</scope>
    <source>
        <strain evidence="2 3">2789STDY5834911</strain>
    </source>
</reference>
<evidence type="ECO:0000259" key="1">
    <source>
        <dbReference type="Pfam" id="PF08937"/>
    </source>
</evidence>
<dbReference type="Pfam" id="PF08937">
    <property type="entry name" value="ThsB_TIR"/>
    <property type="match status" value="1"/>
</dbReference>
<organism evidence="2 3">
    <name type="scientific">Blautia wexlerae</name>
    <dbReference type="NCBI Taxonomy" id="418240"/>
    <lineage>
        <taxon>Bacteria</taxon>
        <taxon>Bacillati</taxon>
        <taxon>Bacillota</taxon>
        <taxon>Clostridia</taxon>
        <taxon>Lachnospirales</taxon>
        <taxon>Lachnospiraceae</taxon>
        <taxon>Blautia</taxon>
    </lineage>
</organism>
<dbReference type="Gene3D" id="3.40.50.11200">
    <property type="match status" value="1"/>
</dbReference>
<evidence type="ECO:0000313" key="3">
    <source>
        <dbReference type="Proteomes" id="UP000095712"/>
    </source>
</evidence>
<dbReference type="InterPro" id="IPR015032">
    <property type="entry name" value="ThsB__TIR-like_domain"/>
</dbReference>
<dbReference type="Proteomes" id="UP000095712">
    <property type="component" value="Unassembled WGS sequence"/>
</dbReference>
<dbReference type="OrthoDB" id="2218415at2"/>
<name>A0A174UB60_9FIRM</name>
<evidence type="ECO:0000313" key="2">
    <source>
        <dbReference type="EMBL" id="CUQ19854.1"/>
    </source>
</evidence>
<proteinExistence type="predicted"/>
<dbReference type="AlphaFoldDB" id="A0A174UB60"/>
<feature type="domain" description="Thoeris protein ThsB TIR-like" evidence="1">
    <location>
        <begin position="10"/>
        <end position="113"/>
    </location>
</feature>
<dbReference type="EMBL" id="CZAW01000105">
    <property type="protein sequence ID" value="CUQ19854.1"/>
    <property type="molecule type" value="Genomic_DNA"/>
</dbReference>